<evidence type="ECO:0000256" key="3">
    <source>
        <dbReference type="ARBA" id="ARBA00022827"/>
    </source>
</evidence>
<evidence type="ECO:0000256" key="2">
    <source>
        <dbReference type="ARBA" id="ARBA00022630"/>
    </source>
</evidence>
<keyword evidence="6" id="KW-0520">NAD</keyword>
<dbReference type="Gene3D" id="3.50.50.60">
    <property type="entry name" value="FAD/NAD(P)-binding domain"/>
    <property type="match status" value="2"/>
</dbReference>
<dbReference type="GO" id="GO:0050660">
    <property type="term" value="F:flavin adenine dinucleotide binding"/>
    <property type="evidence" value="ECO:0007669"/>
    <property type="project" value="TreeGrafter"/>
</dbReference>
<feature type="active site" description="Proton acceptor" evidence="5">
    <location>
        <position position="434"/>
    </location>
</feature>
<feature type="disulfide bond" description="Redox-active" evidence="7">
    <location>
        <begin position="52"/>
        <end position="57"/>
    </location>
</feature>
<comment type="cofactor">
    <cofactor evidence="6">
        <name>FAD</name>
        <dbReference type="ChEBI" id="CHEBI:57692"/>
    </cofactor>
    <text evidence="6">Binds 1 FAD per subunit.</text>
</comment>
<dbReference type="SUPFAM" id="SSF55424">
    <property type="entry name" value="FAD/NAD-linked reductases, dimerisation (C-terminal) domain"/>
    <property type="match status" value="1"/>
</dbReference>
<keyword evidence="6" id="KW-0547">Nucleotide-binding</keyword>
<dbReference type="Pfam" id="PF02852">
    <property type="entry name" value="Pyr_redox_dim"/>
    <property type="match status" value="1"/>
</dbReference>
<dbReference type="AlphaFoldDB" id="A0AAD1C7S7"/>
<dbReference type="InterPro" id="IPR001100">
    <property type="entry name" value="Pyr_nuc-diS_OxRdtase"/>
</dbReference>
<evidence type="ECO:0000256" key="6">
    <source>
        <dbReference type="PIRSR" id="PIRSR000350-3"/>
    </source>
</evidence>
<feature type="domain" description="FAD/NAD(P)-binding" evidence="9">
    <location>
        <begin position="13"/>
        <end position="311"/>
    </location>
</feature>
<dbReference type="InterPro" id="IPR023753">
    <property type="entry name" value="FAD/NAD-binding_dom"/>
</dbReference>
<dbReference type="GO" id="GO:0003955">
    <property type="term" value="F:NAD(P)H dehydrogenase (quinone) activity"/>
    <property type="evidence" value="ECO:0007669"/>
    <property type="project" value="TreeGrafter"/>
</dbReference>
<dbReference type="NCBIfam" id="NF005572">
    <property type="entry name" value="PRK07251.1"/>
    <property type="match status" value="1"/>
</dbReference>
<comment type="similarity">
    <text evidence="1">Belongs to the class-I pyridine nucleotide-disulfide oxidoreductase family.</text>
</comment>
<dbReference type="InterPro" id="IPR016156">
    <property type="entry name" value="FAD/NAD-linked_Rdtase_dimer_sf"/>
</dbReference>
<dbReference type="Proteomes" id="UP000217792">
    <property type="component" value="Chromosome"/>
</dbReference>
<feature type="binding site" evidence="6">
    <location>
        <begin position="173"/>
        <end position="180"/>
    </location>
    <ligand>
        <name>NAD(+)</name>
        <dbReference type="ChEBI" id="CHEBI:57540"/>
    </ligand>
</feature>
<accession>A0AAD1C7S7</accession>
<feature type="binding site" evidence="6">
    <location>
        <position position="61"/>
    </location>
    <ligand>
        <name>FAD</name>
        <dbReference type="ChEBI" id="CHEBI:57692"/>
    </ligand>
</feature>
<dbReference type="Pfam" id="PF07992">
    <property type="entry name" value="Pyr_redox_2"/>
    <property type="match status" value="1"/>
</dbReference>
<keyword evidence="4" id="KW-0560">Oxidoreductase</keyword>
<evidence type="ECO:0000313" key="10">
    <source>
        <dbReference type="EMBL" id="BAW16940.1"/>
    </source>
</evidence>
<dbReference type="Gene3D" id="3.30.390.30">
    <property type="match status" value="1"/>
</dbReference>
<sequence>MLIKMEEKIMLIYDLIVIGFGKAGKTLAAKMATQGKKVALIERNKSMYGGTCINIACIPTKTLLVAAEKGLPFEEVIDEKNAVTNRLNKKNYTTISGAGVDIIDAEAHFLSNKVVEIVAGDERQELTAENIVINTGAISNVLPIPGLTTTKNIYDSTGIQNLARLPKRLGILGGGNIGLEFAGLFNTLGSKVTVLDAADTFLPRVEPSIATMAKTYMEEDGIEIFQNIFTQEVKNDGDEVIVVTKNRTFHFDALLYATGRKPNIEPLKLENTDIQVTDRGAIQVDKHCQTNVPGVFAVGDVNGGLQFTYVSLDDFRIVYNYLTGDGSYTLDDRKNVPTTMFITPSLAQIGLTEAQAKEQGLPYASKEIPVSAMPRGHVNADLRGAFKAVVNIETKEILGATIFSQGAQEIINIITVAMDNKIPYTYFTKQIFTHPTLAENLNDLFMI</sequence>
<keyword evidence="3 6" id="KW-0274">FAD</keyword>
<keyword evidence="2" id="KW-0285">Flavoprotein</keyword>
<dbReference type="PANTHER" id="PTHR43014">
    <property type="entry name" value="MERCURIC REDUCTASE"/>
    <property type="match status" value="1"/>
</dbReference>
<gene>
    <name evidence="10" type="ORF">SITYG_09590</name>
</gene>
<feature type="binding site" evidence="6">
    <location>
        <position position="259"/>
    </location>
    <ligand>
        <name>NAD(+)</name>
        <dbReference type="ChEBI" id="CHEBI:57540"/>
    </ligand>
</feature>
<evidence type="ECO:0000259" key="9">
    <source>
        <dbReference type="Pfam" id="PF07992"/>
    </source>
</evidence>
<dbReference type="InterPro" id="IPR036188">
    <property type="entry name" value="FAD/NAD-bd_sf"/>
</dbReference>
<protein>
    <submittedName>
        <fullName evidence="10">Pyridine nucleotide-disulfide oxidoreductase</fullName>
    </submittedName>
</protein>
<dbReference type="FunFam" id="3.30.390.30:FF:000001">
    <property type="entry name" value="Dihydrolipoyl dehydrogenase"/>
    <property type="match status" value="1"/>
</dbReference>
<evidence type="ECO:0000256" key="1">
    <source>
        <dbReference type="ARBA" id="ARBA00007532"/>
    </source>
</evidence>
<evidence type="ECO:0000256" key="4">
    <source>
        <dbReference type="ARBA" id="ARBA00023002"/>
    </source>
</evidence>
<dbReference type="PRINTS" id="PR00411">
    <property type="entry name" value="PNDRDTASEI"/>
</dbReference>
<evidence type="ECO:0000313" key="11">
    <source>
        <dbReference type="Proteomes" id="UP000217792"/>
    </source>
</evidence>
<evidence type="ECO:0000256" key="5">
    <source>
        <dbReference type="PIRSR" id="PIRSR000350-2"/>
    </source>
</evidence>
<dbReference type="EMBL" id="AP014880">
    <property type="protein sequence ID" value="BAW16940.1"/>
    <property type="molecule type" value="Genomic_DNA"/>
</dbReference>
<dbReference type="SUPFAM" id="SSF51905">
    <property type="entry name" value="FAD/NAD(P)-binding domain"/>
    <property type="match status" value="1"/>
</dbReference>
<feature type="binding site" evidence="6">
    <location>
        <position position="300"/>
    </location>
    <ligand>
        <name>FAD</name>
        <dbReference type="ChEBI" id="CHEBI:57692"/>
    </ligand>
</feature>
<reference evidence="10 11" key="1">
    <citation type="journal article" date="2017" name="Infect. Immun.">
        <title>Characterization of the Pathogenicity of Streptococcus intermedius TYG1620 Isolated from a Human Brain Abscess Based on the Complete Genome Sequence with Transcriptome Analysis and Transposon Mutagenesis in a Murine Subcutaneous Abscess Model.</title>
        <authorList>
            <person name="Hasegawa N."/>
            <person name="Sekizuka T."/>
            <person name="Sugi Y."/>
            <person name="Kawakami N."/>
            <person name="Ogasawara Y."/>
            <person name="Kato K."/>
            <person name="Yamashita A."/>
            <person name="Takeuchi F."/>
            <person name="Kuroda M."/>
        </authorList>
    </citation>
    <scope>NUCLEOTIDE SEQUENCE [LARGE SCALE GENOMIC DNA]</scope>
    <source>
        <strain evidence="10 11">TYG1620</strain>
    </source>
</reference>
<feature type="domain" description="Pyridine nucleotide-disulphide oxidoreductase dimerisation" evidence="8">
    <location>
        <begin position="336"/>
        <end position="443"/>
    </location>
</feature>
<evidence type="ECO:0000256" key="7">
    <source>
        <dbReference type="PIRSR" id="PIRSR000350-4"/>
    </source>
</evidence>
<dbReference type="PRINTS" id="PR00368">
    <property type="entry name" value="FADPNR"/>
</dbReference>
<organism evidence="10 11">
    <name type="scientific">Streptococcus intermedius</name>
    <dbReference type="NCBI Taxonomy" id="1338"/>
    <lineage>
        <taxon>Bacteria</taxon>
        <taxon>Bacillati</taxon>
        <taxon>Bacillota</taxon>
        <taxon>Bacilli</taxon>
        <taxon>Lactobacillales</taxon>
        <taxon>Streptococcaceae</taxon>
        <taxon>Streptococcus</taxon>
        <taxon>Streptococcus anginosus group</taxon>
    </lineage>
</organism>
<dbReference type="InterPro" id="IPR004099">
    <property type="entry name" value="Pyr_nucl-diS_OxRdtase_dimer"/>
</dbReference>
<name>A0AAD1C7S7_STRIT</name>
<evidence type="ECO:0000259" key="8">
    <source>
        <dbReference type="Pfam" id="PF02852"/>
    </source>
</evidence>
<proteinExistence type="inferred from homology"/>
<dbReference type="PIRSF" id="PIRSF000350">
    <property type="entry name" value="Mercury_reductase_MerA"/>
    <property type="match status" value="1"/>
</dbReference>
<dbReference type="PANTHER" id="PTHR43014:SF4">
    <property type="entry name" value="PYRIDINE NUCLEOTIDE-DISULFIDE OXIDOREDUCTASE RCLA-RELATED"/>
    <property type="match status" value="1"/>
</dbReference>